<dbReference type="AlphaFoldDB" id="A0A2S9IUL1"/>
<gene>
    <name evidence="2" type="ORF">C5748_06350</name>
</gene>
<sequence>MESHCDLTPLWLASHLPLKGGDYAFMNAWHQSHTLQNKHRALRQLISPLEGEMPGKAEGGVRTQAIPSKQEPL</sequence>
<keyword evidence="3" id="KW-1185">Reference proteome</keyword>
<proteinExistence type="predicted"/>
<evidence type="ECO:0000313" key="3">
    <source>
        <dbReference type="Proteomes" id="UP000239434"/>
    </source>
</evidence>
<organism evidence="2 3">
    <name type="scientific">Phyllobacterium phragmitis</name>
    <dbReference type="NCBI Taxonomy" id="2670329"/>
    <lineage>
        <taxon>Bacteria</taxon>
        <taxon>Pseudomonadati</taxon>
        <taxon>Pseudomonadota</taxon>
        <taxon>Alphaproteobacteria</taxon>
        <taxon>Hyphomicrobiales</taxon>
        <taxon>Phyllobacteriaceae</taxon>
        <taxon>Phyllobacterium</taxon>
    </lineage>
</organism>
<dbReference type="EMBL" id="PVBR01000004">
    <property type="protein sequence ID" value="PRD44217.1"/>
    <property type="molecule type" value="Genomic_DNA"/>
</dbReference>
<feature type="region of interest" description="Disordered" evidence="1">
    <location>
        <begin position="51"/>
        <end position="73"/>
    </location>
</feature>
<protein>
    <submittedName>
        <fullName evidence="2">Lytic murein transglycosylase</fullName>
    </submittedName>
</protein>
<evidence type="ECO:0000256" key="1">
    <source>
        <dbReference type="SAM" id="MobiDB-lite"/>
    </source>
</evidence>
<dbReference type="Proteomes" id="UP000239434">
    <property type="component" value="Unassembled WGS sequence"/>
</dbReference>
<name>A0A2S9IUL1_9HYPH</name>
<comment type="caution">
    <text evidence="2">The sequence shown here is derived from an EMBL/GenBank/DDBJ whole genome shotgun (WGS) entry which is preliminary data.</text>
</comment>
<reference evidence="2 3" key="1">
    <citation type="submission" date="2018-02" db="EMBL/GenBank/DDBJ databases">
        <title>The draft genome of Phyllobacterium sp. 1N-3.</title>
        <authorList>
            <person name="Liu L."/>
            <person name="Li L."/>
            <person name="Zhang X."/>
            <person name="Wang T."/>
            <person name="Liang L."/>
        </authorList>
    </citation>
    <scope>NUCLEOTIDE SEQUENCE [LARGE SCALE GENOMIC DNA]</scope>
    <source>
        <strain evidence="2 3">1N-3</strain>
    </source>
</reference>
<evidence type="ECO:0000313" key="2">
    <source>
        <dbReference type="EMBL" id="PRD44217.1"/>
    </source>
</evidence>
<accession>A0A2S9IUL1</accession>